<sequence length="86" mass="9517">MTIDPPRSVVLNYDQDSQTLNVQLVGPAKLASFLAGKFTVPILLDEFDFRLDDAFARRLGAAMLSLIALGQPDIKRYISVTHDPID</sequence>
<protein>
    <submittedName>
        <fullName evidence="1">Uncharacterized protein</fullName>
    </submittedName>
</protein>
<evidence type="ECO:0000313" key="1">
    <source>
        <dbReference type="EMBL" id="ANB77000.1"/>
    </source>
</evidence>
<gene>
    <name evidence="1" type="ORF">AYM40_33285</name>
</gene>
<proteinExistence type="predicted"/>
<keyword evidence="2" id="KW-1185">Reference proteome</keyword>
<dbReference type="OrthoDB" id="9101509at2"/>
<dbReference type="Proteomes" id="UP000076852">
    <property type="component" value="Chromosome 2"/>
</dbReference>
<reference evidence="1 2" key="1">
    <citation type="journal article" date="2016" name="Gene">
        <title>PacBio SMRT assembly of a complex multi-replicon genome reveals chlorocatechol degradative operon in a region of genome plasticity.</title>
        <authorList>
            <person name="Ricker N."/>
            <person name="Shen S.Y."/>
            <person name="Goordial J."/>
            <person name="Jin S."/>
            <person name="Fulthorpe R.R."/>
        </authorList>
    </citation>
    <scope>NUCLEOTIDE SEQUENCE [LARGE SCALE GENOMIC DNA]</scope>
    <source>
        <strain evidence="1 2">OLGA172</strain>
    </source>
</reference>
<dbReference type="EMBL" id="CP014579">
    <property type="protein sequence ID" value="ANB77000.1"/>
    <property type="molecule type" value="Genomic_DNA"/>
</dbReference>
<name>A0A160FUQ2_9BURK</name>
<dbReference type="RefSeq" id="WP_063500204.1">
    <property type="nucleotide sequence ID" value="NZ_CP014579.1"/>
</dbReference>
<dbReference type="KEGG" id="buz:AYM40_33285"/>
<organism evidence="1 2">
    <name type="scientific">Paraburkholderia phytofirmans OLGA172</name>
    <dbReference type="NCBI Taxonomy" id="1417228"/>
    <lineage>
        <taxon>Bacteria</taxon>
        <taxon>Pseudomonadati</taxon>
        <taxon>Pseudomonadota</taxon>
        <taxon>Betaproteobacteria</taxon>
        <taxon>Burkholderiales</taxon>
        <taxon>Burkholderiaceae</taxon>
        <taxon>Paraburkholderia</taxon>
    </lineage>
</organism>
<dbReference type="AlphaFoldDB" id="A0A160FUQ2"/>
<evidence type="ECO:0000313" key="2">
    <source>
        <dbReference type="Proteomes" id="UP000076852"/>
    </source>
</evidence>
<accession>A0A160FUQ2</accession>